<comment type="cofactor">
    <cofactor evidence="2">
        <name>L-ascorbate</name>
        <dbReference type="ChEBI" id="CHEBI:38290"/>
    </cofactor>
</comment>
<dbReference type="EMBL" id="JAIFTL010000012">
    <property type="protein sequence ID" value="KAG9326910.1"/>
    <property type="molecule type" value="Genomic_DNA"/>
</dbReference>
<dbReference type="Pfam" id="PF00181">
    <property type="entry name" value="Ribosomal_L2_N"/>
    <property type="match status" value="1"/>
</dbReference>
<dbReference type="FunFam" id="3.60.130.10:FF:000001">
    <property type="entry name" value="Trimethyllysine dioxygenase, mitochondrial"/>
    <property type="match status" value="1"/>
</dbReference>
<comment type="similarity">
    <text evidence="5">Belongs to the gamma-BBH/TMLD family.</text>
</comment>
<dbReference type="GO" id="GO:0016740">
    <property type="term" value="F:transferase activity"/>
    <property type="evidence" value="ECO:0007669"/>
    <property type="project" value="InterPro"/>
</dbReference>
<dbReference type="Gene3D" id="2.30.30.30">
    <property type="match status" value="1"/>
</dbReference>
<comment type="subcellular location">
    <subcellularLocation>
        <location evidence="3">Mitochondrion</location>
    </subcellularLocation>
</comment>
<evidence type="ECO:0000256" key="7">
    <source>
        <dbReference type="ARBA" id="ARBA00022873"/>
    </source>
</evidence>
<dbReference type="GO" id="GO:0016706">
    <property type="term" value="F:2-oxoglutarate-dependent dioxygenase activity"/>
    <property type="evidence" value="ECO:0007669"/>
    <property type="project" value="UniProtKB-ARBA"/>
</dbReference>
<evidence type="ECO:0000256" key="10">
    <source>
        <dbReference type="ARBA" id="ARBA00023002"/>
    </source>
</evidence>
<feature type="domain" description="Large ribosomal subunit protein uL2 RNA-binding" evidence="18">
    <location>
        <begin position="130"/>
        <end position="206"/>
    </location>
</feature>
<evidence type="ECO:0000259" key="17">
    <source>
        <dbReference type="SMART" id="SM01382"/>
    </source>
</evidence>
<keyword evidence="6" id="KW-0479">Metal-binding</keyword>
<dbReference type="GO" id="GO:0032543">
    <property type="term" value="P:mitochondrial translation"/>
    <property type="evidence" value="ECO:0007669"/>
    <property type="project" value="TreeGrafter"/>
</dbReference>
<dbReference type="PROSITE" id="PS00467">
    <property type="entry name" value="RIBOSOMAL_L2"/>
    <property type="match status" value="1"/>
</dbReference>
<evidence type="ECO:0000256" key="11">
    <source>
        <dbReference type="ARBA" id="ARBA00023004"/>
    </source>
</evidence>
<feature type="compositionally biased region" description="Low complexity" evidence="16">
    <location>
        <begin position="65"/>
        <end position="88"/>
    </location>
</feature>
<evidence type="ECO:0000256" key="15">
    <source>
        <dbReference type="ARBA" id="ARBA00069872"/>
    </source>
</evidence>
<evidence type="ECO:0000256" key="3">
    <source>
        <dbReference type="ARBA" id="ARBA00004173"/>
    </source>
</evidence>
<keyword evidence="10" id="KW-0560">Oxidoreductase</keyword>
<dbReference type="SUPFAM" id="SSF50249">
    <property type="entry name" value="Nucleic acid-binding proteins"/>
    <property type="match status" value="1"/>
</dbReference>
<keyword evidence="9" id="KW-0689">Ribosomal protein</keyword>
<dbReference type="InterPro" id="IPR012340">
    <property type="entry name" value="NA-bd_OB-fold"/>
</dbReference>
<keyword evidence="8" id="KW-0223">Dioxygenase</keyword>
<dbReference type="InterPro" id="IPR038492">
    <property type="entry name" value="GBBH-like_N_sf"/>
</dbReference>
<feature type="region of interest" description="Disordered" evidence="16">
    <location>
        <begin position="65"/>
        <end position="103"/>
    </location>
</feature>
<evidence type="ECO:0000256" key="8">
    <source>
        <dbReference type="ARBA" id="ARBA00022964"/>
    </source>
</evidence>
<dbReference type="Gene3D" id="4.10.950.10">
    <property type="entry name" value="Ribosomal protein L2, domain 3"/>
    <property type="match status" value="1"/>
</dbReference>
<dbReference type="InterPro" id="IPR042098">
    <property type="entry name" value="TauD-like_sf"/>
</dbReference>
<dbReference type="GO" id="GO:0003723">
    <property type="term" value="F:RNA binding"/>
    <property type="evidence" value="ECO:0007669"/>
    <property type="project" value="InterPro"/>
</dbReference>
<reference evidence="19" key="1">
    <citation type="submission" date="2021-07" db="EMBL/GenBank/DDBJ databases">
        <title>Draft genome of Mortierella alpina, strain LL118, isolated from an aspen leaf litter sample.</title>
        <authorList>
            <person name="Yang S."/>
            <person name="Vinatzer B.A."/>
        </authorList>
    </citation>
    <scope>NUCLEOTIDE SEQUENCE</scope>
    <source>
        <strain evidence="19">LL118</strain>
    </source>
</reference>
<evidence type="ECO:0000313" key="20">
    <source>
        <dbReference type="Proteomes" id="UP000717515"/>
    </source>
</evidence>
<dbReference type="Gene3D" id="3.30.2020.30">
    <property type="match status" value="1"/>
</dbReference>
<dbReference type="InterPro" id="IPR008991">
    <property type="entry name" value="Translation_prot_SH3-like_sf"/>
</dbReference>
<dbReference type="GO" id="GO:0046872">
    <property type="term" value="F:metal ion binding"/>
    <property type="evidence" value="ECO:0007669"/>
    <property type="project" value="UniProtKB-KW"/>
</dbReference>
<dbReference type="Proteomes" id="UP000717515">
    <property type="component" value="Unassembled WGS sequence"/>
</dbReference>
<dbReference type="InterPro" id="IPR010376">
    <property type="entry name" value="GBBH-like_N"/>
</dbReference>
<keyword evidence="13" id="KW-0687">Ribonucleoprotein</keyword>
<evidence type="ECO:0000256" key="1">
    <source>
        <dbReference type="ARBA" id="ARBA00001954"/>
    </source>
</evidence>
<comment type="caution">
    <text evidence="19">The sequence shown here is derived from an EMBL/GenBank/DDBJ whole genome shotgun (WGS) entry which is preliminary data.</text>
</comment>
<dbReference type="NCBIfam" id="TIGR01171">
    <property type="entry name" value="rplB_bact"/>
    <property type="match status" value="1"/>
</dbReference>
<dbReference type="SMART" id="SM01382">
    <property type="entry name" value="Ribosomal_L2_C"/>
    <property type="match status" value="1"/>
</dbReference>
<evidence type="ECO:0000256" key="6">
    <source>
        <dbReference type="ARBA" id="ARBA00022723"/>
    </source>
</evidence>
<dbReference type="AlphaFoldDB" id="A0A9P8ABZ8"/>
<evidence type="ECO:0000313" key="19">
    <source>
        <dbReference type="EMBL" id="KAG9326910.1"/>
    </source>
</evidence>
<dbReference type="GO" id="GO:0045329">
    <property type="term" value="P:carnitine biosynthetic process"/>
    <property type="evidence" value="ECO:0007669"/>
    <property type="project" value="UniProtKB-KW"/>
</dbReference>
<dbReference type="InterPro" id="IPR022666">
    <property type="entry name" value="Ribosomal_uL2_RNA-bd_dom"/>
</dbReference>
<feature type="region of interest" description="Disordered" evidence="16">
    <location>
        <begin position="330"/>
        <end position="366"/>
    </location>
</feature>
<keyword evidence="11" id="KW-0408">Iron</keyword>
<name>A0A9P8ABZ8_MORAP</name>
<dbReference type="InterPro" id="IPR002171">
    <property type="entry name" value="Ribosomal_uL2"/>
</dbReference>
<dbReference type="Pfam" id="PF06155">
    <property type="entry name" value="GBBH-like_N"/>
    <property type="match status" value="1"/>
</dbReference>
<evidence type="ECO:0000256" key="2">
    <source>
        <dbReference type="ARBA" id="ARBA00001961"/>
    </source>
</evidence>
<evidence type="ECO:0000256" key="14">
    <source>
        <dbReference type="ARBA" id="ARBA00037226"/>
    </source>
</evidence>
<dbReference type="Pfam" id="PF03947">
    <property type="entry name" value="Ribosomal_L2_C"/>
    <property type="match status" value="1"/>
</dbReference>
<dbReference type="Gene3D" id="2.40.50.140">
    <property type="entry name" value="Nucleic acid-binding proteins"/>
    <property type="match status" value="1"/>
</dbReference>
<dbReference type="SUPFAM" id="SSF50104">
    <property type="entry name" value="Translation proteins SH3-like domain"/>
    <property type="match status" value="1"/>
</dbReference>
<evidence type="ECO:0000256" key="4">
    <source>
        <dbReference type="ARBA" id="ARBA00005636"/>
    </source>
</evidence>
<sequence>MLSGLARSLWRPASASAGVARMLTTPVQATTTTTRASFTTGAAMQGRLVSTISFRNVLAQQQKQSAARTYATATTTTTTTTTTSSSATPQFKTYKPSSPGRRWLKRVPRDHLWKGKPVRALTIAKRSTAGRNNTGRITVRHRGGGHKRRLRIMDWYRRESGAQVVERIEYDPGRTAWIALLRHQVSGKQSYILAPHDLQPGSVIHSFLDKSSWNQTSKNGITTTLPIDKGNCLPLSRIPTGTIIHAIGMKRNGPAQVARSAGTYAQLLSTGETGHAIIRLSSGEVRKFPVDVCATIGVVSNPGNMHESLGKAGRSRWMGIRPSVRGVAQNACDHPHGGGKGKTKGGKDPRSPWGTLAKGGKTRKHPNKMVLHPTMLRQALTHATKAAARTAAKQPLRCISPSTLNTTAAKRLSSHGARALHTTTTPRFAASAKKAPATDDLPTVHVAKDASGSVTLQPQPGSAFYRDHQPTTRLNTIWLRDNCPCPECIHPSTRQKLHASSQIPLNIEVASHRVLPEGLEISWSKGLDDVGEWEDPAKAQPGHRSLFPWEMILGSYGGSPTEHRQGTRMNHKPILWDETLMKEKVLWLDYQEYMNTPEGLLKGLKHLQDYGLFFLKGVPTEDQEVATAAERIGHLRHTFYGRTWDVKSVPNAKNVAYTNLNLGLHMDLLYMEAPPGLQLLHSLENSVPGGTSIFMDSFKAVELLKKEHPEDYKILTTVPNTFHYRNADHHLHYNRTTIVVDPMNDALTVNYAPPFQGPLELPADQMPGFYRALRRFSGYIERPDLQFRHTMRPGECMVFANRRVLHARTAFDPTKGKRHLKGCYVDLDMFKDKYRTTLQAQAEGKF</sequence>
<accession>A0A9P8ABZ8</accession>
<evidence type="ECO:0000256" key="12">
    <source>
        <dbReference type="ARBA" id="ARBA00023128"/>
    </source>
</evidence>
<dbReference type="PANTHER" id="PTHR13691:SF5">
    <property type="entry name" value="LARGE RIBOSOMAL SUBUNIT PROTEIN UL2M"/>
    <property type="match status" value="1"/>
</dbReference>
<dbReference type="GO" id="GO:0003735">
    <property type="term" value="F:structural constituent of ribosome"/>
    <property type="evidence" value="ECO:0007669"/>
    <property type="project" value="InterPro"/>
</dbReference>
<dbReference type="InterPro" id="IPR022669">
    <property type="entry name" value="Ribosomal_uL2_C"/>
</dbReference>
<dbReference type="Pfam" id="PF02668">
    <property type="entry name" value="TauD"/>
    <property type="match status" value="1"/>
</dbReference>
<dbReference type="FunFam" id="2.40.50.140:FF:000128">
    <property type="entry name" value="50S ribosomal protein L2"/>
    <property type="match status" value="1"/>
</dbReference>
<evidence type="ECO:0000256" key="5">
    <source>
        <dbReference type="ARBA" id="ARBA00008654"/>
    </source>
</evidence>
<comment type="similarity">
    <text evidence="4">Belongs to the universal ribosomal protein uL2 family.</text>
</comment>
<comment type="cofactor">
    <cofactor evidence="1">
        <name>Fe(2+)</name>
        <dbReference type="ChEBI" id="CHEBI:29033"/>
    </cofactor>
</comment>
<feature type="domain" description="Large ribosomal subunit protein uL2 C-terminal" evidence="17">
    <location>
        <begin position="227"/>
        <end position="356"/>
    </location>
</feature>
<dbReference type="SMART" id="SM01383">
    <property type="entry name" value="Ribosomal_L2"/>
    <property type="match status" value="1"/>
</dbReference>
<evidence type="ECO:0000256" key="9">
    <source>
        <dbReference type="ARBA" id="ARBA00022980"/>
    </source>
</evidence>
<keyword evidence="7" id="KW-0124">Carnitine biosynthesis</keyword>
<dbReference type="InterPro" id="IPR022671">
    <property type="entry name" value="Ribosomal_uL2_CS"/>
</dbReference>
<dbReference type="GO" id="GO:0005762">
    <property type="term" value="C:mitochondrial large ribosomal subunit"/>
    <property type="evidence" value="ECO:0007669"/>
    <property type="project" value="TreeGrafter"/>
</dbReference>
<evidence type="ECO:0000256" key="13">
    <source>
        <dbReference type="ARBA" id="ARBA00023274"/>
    </source>
</evidence>
<dbReference type="InterPro" id="IPR014726">
    <property type="entry name" value="Ribosomal_uL2_dom3"/>
</dbReference>
<dbReference type="InterPro" id="IPR014722">
    <property type="entry name" value="Rib_uL2_dom2"/>
</dbReference>
<evidence type="ECO:0000259" key="18">
    <source>
        <dbReference type="SMART" id="SM01383"/>
    </source>
</evidence>
<dbReference type="InterPro" id="IPR005880">
    <property type="entry name" value="Ribosomal_uL2_bac/org-type"/>
</dbReference>
<dbReference type="SUPFAM" id="SSF51197">
    <property type="entry name" value="Clavaminate synthase-like"/>
    <property type="match status" value="1"/>
</dbReference>
<comment type="function">
    <text evidence="14">Component of the mitochondrial ribosome (mitoribosome), a dedicated translation machinery responsible for the synthesis of mitochondrial genome-encoded proteins, including at least some of the essential transmembrane subunits of the mitochondrial respiratory chain. The mitoribosomes are attached to the mitochondrial inner membrane and translation products are cotranslationally integrated into the membrane.</text>
</comment>
<evidence type="ECO:0000256" key="16">
    <source>
        <dbReference type="SAM" id="MobiDB-lite"/>
    </source>
</evidence>
<proteinExistence type="inferred from homology"/>
<dbReference type="PANTHER" id="PTHR13691">
    <property type="entry name" value="RIBOSOMAL PROTEIN L2"/>
    <property type="match status" value="1"/>
</dbReference>
<protein>
    <recommendedName>
        <fullName evidence="15">Large ribosomal subunit protein uL2m</fullName>
    </recommendedName>
</protein>
<dbReference type="Gene3D" id="3.60.130.10">
    <property type="entry name" value="Clavaminate synthase-like"/>
    <property type="match status" value="1"/>
</dbReference>
<dbReference type="CDD" id="cd00250">
    <property type="entry name" value="CAS_like"/>
    <property type="match status" value="1"/>
</dbReference>
<dbReference type="InterPro" id="IPR003819">
    <property type="entry name" value="TauD/TfdA-like"/>
</dbReference>
<gene>
    <name evidence="19" type="ORF">KVV02_001434</name>
</gene>
<keyword evidence="12" id="KW-0496">Mitochondrion</keyword>
<organism evidence="19 20">
    <name type="scientific">Mortierella alpina</name>
    <name type="common">Oleaginous fungus</name>
    <name type="synonym">Mortierella renispora</name>
    <dbReference type="NCBI Taxonomy" id="64518"/>
    <lineage>
        <taxon>Eukaryota</taxon>
        <taxon>Fungi</taxon>
        <taxon>Fungi incertae sedis</taxon>
        <taxon>Mucoromycota</taxon>
        <taxon>Mortierellomycotina</taxon>
        <taxon>Mortierellomycetes</taxon>
        <taxon>Mortierellales</taxon>
        <taxon>Mortierellaceae</taxon>
        <taxon>Mortierella</taxon>
    </lineage>
</organism>
<dbReference type="FunFam" id="4.10.950.10:FF:000001">
    <property type="entry name" value="50S ribosomal protein L2"/>
    <property type="match status" value="1"/>
</dbReference>